<dbReference type="EMBL" id="JBDPGJ010000004">
    <property type="protein sequence ID" value="MEX0407956.1"/>
    <property type="molecule type" value="Genomic_DNA"/>
</dbReference>
<dbReference type="Proteomes" id="UP001556692">
    <property type="component" value="Unassembled WGS sequence"/>
</dbReference>
<keyword evidence="2" id="KW-1185">Reference proteome</keyword>
<sequence>MSNALFNSLESIPQRRATDAVRNGRITSAGHATVHSGQRFIGKKELRNLVSISPQHIDRLEKAGQFPTRIRLGPGRVAWLLSEVTAWMEAKIMESRRQ</sequence>
<name>A0ABV3SPY8_9HYPH</name>
<accession>A0ABV3SPY8</accession>
<reference evidence="1 2" key="1">
    <citation type="submission" date="2024-05" db="EMBL/GenBank/DDBJ databases">
        <authorList>
            <person name="Jiang F."/>
        </authorList>
    </citation>
    <scope>NUCLEOTIDE SEQUENCE [LARGE SCALE GENOMIC DNA]</scope>
    <source>
        <strain evidence="1 2">LZ166</strain>
    </source>
</reference>
<dbReference type="Pfam" id="PF05930">
    <property type="entry name" value="Phage_AlpA"/>
    <property type="match status" value="1"/>
</dbReference>
<proteinExistence type="predicted"/>
<dbReference type="RefSeq" id="WP_367955811.1">
    <property type="nucleotide sequence ID" value="NZ_JBDPGJ010000004.1"/>
</dbReference>
<organism evidence="1 2">
    <name type="scientific">Aquibium pacificus</name>
    <dbReference type="NCBI Taxonomy" id="3153579"/>
    <lineage>
        <taxon>Bacteria</taxon>
        <taxon>Pseudomonadati</taxon>
        <taxon>Pseudomonadota</taxon>
        <taxon>Alphaproteobacteria</taxon>
        <taxon>Hyphomicrobiales</taxon>
        <taxon>Phyllobacteriaceae</taxon>
        <taxon>Aquibium</taxon>
    </lineage>
</organism>
<dbReference type="InterPro" id="IPR010260">
    <property type="entry name" value="AlpA"/>
</dbReference>
<evidence type="ECO:0000313" key="2">
    <source>
        <dbReference type="Proteomes" id="UP001556692"/>
    </source>
</evidence>
<gene>
    <name evidence="1" type="ORF">ABGN05_20055</name>
</gene>
<dbReference type="Gene3D" id="1.10.238.160">
    <property type="match status" value="1"/>
</dbReference>
<protein>
    <submittedName>
        <fullName evidence="1">AlpA family phage regulatory protein</fullName>
    </submittedName>
</protein>
<comment type="caution">
    <text evidence="1">The sequence shown here is derived from an EMBL/GenBank/DDBJ whole genome shotgun (WGS) entry which is preliminary data.</text>
</comment>
<evidence type="ECO:0000313" key="1">
    <source>
        <dbReference type="EMBL" id="MEX0407956.1"/>
    </source>
</evidence>